<reference evidence="2" key="1">
    <citation type="journal article" date="2023" name="bioRxiv">
        <title>Improved chromosome-level genome assembly for marigold (Tagetes erecta).</title>
        <authorList>
            <person name="Jiang F."/>
            <person name="Yuan L."/>
            <person name="Wang S."/>
            <person name="Wang H."/>
            <person name="Xu D."/>
            <person name="Wang A."/>
            <person name="Fan W."/>
        </authorList>
    </citation>
    <scope>NUCLEOTIDE SEQUENCE</scope>
    <source>
        <strain evidence="2">WSJ</strain>
        <tissue evidence="2">Leaf</tissue>
    </source>
</reference>
<sequence length="86" mass="10262">MAPQLKVNLTLLISFNRKSFTRLKSRSHHLEKSPSLQISNRFQIQQRNLANCEFLFLYLTHSCFTFVQILYFVKICLWMVILMPLL</sequence>
<protein>
    <submittedName>
        <fullName evidence="2">Uncharacterized protein</fullName>
    </submittedName>
</protein>
<evidence type="ECO:0000256" key="1">
    <source>
        <dbReference type="SAM" id="Phobius"/>
    </source>
</evidence>
<accession>A0AAD8NNU4</accession>
<keyword evidence="1" id="KW-1133">Transmembrane helix</keyword>
<organism evidence="2 3">
    <name type="scientific">Tagetes erecta</name>
    <name type="common">African marigold</name>
    <dbReference type="NCBI Taxonomy" id="13708"/>
    <lineage>
        <taxon>Eukaryota</taxon>
        <taxon>Viridiplantae</taxon>
        <taxon>Streptophyta</taxon>
        <taxon>Embryophyta</taxon>
        <taxon>Tracheophyta</taxon>
        <taxon>Spermatophyta</taxon>
        <taxon>Magnoliopsida</taxon>
        <taxon>eudicotyledons</taxon>
        <taxon>Gunneridae</taxon>
        <taxon>Pentapetalae</taxon>
        <taxon>asterids</taxon>
        <taxon>campanulids</taxon>
        <taxon>Asterales</taxon>
        <taxon>Asteraceae</taxon>
        <taxon>Asteroideae</taxon>
        <taxon>Heliantheae alliance</taxon>
        <taxon>Tageteae</taxon>
        <taxon>Tagetes</taxon>
    </lineage>
</organism>
<evidence type="ECO:0000313" key="2">
    <source>
        <dbReference type="EMBL" id="KAK1415306.1"/>
    </source>
</evidence>
<dbReference type="EMBL" id="JAUHHV010000008">
    <property type="protein sequence ID" value="KAK1415306.1"/>
    <property type="molecule type" value="Genomic_DNA"/>
</dbReference>
<proteinExistence type="predicted"/>
<evidence type="ECO:0000313" key="3">
    <source>
        <dbReference type="Proteomes" id="UP001229421"/>
    </source>
</evidence>
<keyword evidence="3" id="KW-1185">Reference proteome</keyword>
<feature type="transmembrane region" description="Helical" evidence="1">
    <location>
        <begin position="55"/>
        <end position="81"/>
    </location>
</feature>
<keyword evidence="1" id="KW-0812">Transmembrane</keyword>
<gene>
    <name evidence="2" type="ORF">QVD17_31085</name>
</gene>
<name>A0AAD8NNU4_TARER</name>
<comment type="caution">
    <text evidence="2">The sequence shown here is derived from an EMBL/GenBank/DDBJ whole genome shotgun (WGS) entry which is preliminary data.</text>
</comment>
<keyword evidence="1" id="KW-0472">Membrane</keyword>
<dbReference type="Proteomes" id="UP001229421">
    <property type="component" value="Unassembled WGS sequence"/>
</dbReference>
<dbReference type="AlphaFoldDB" id="A0AAD8NNU4"/>